<dbReference type="Proteomes" id="UP001150581">
    <property type="component" value="Unassembled WGS sequence"/>
</dbReference>
<protein>
    <submittedName>
        <fullName evidence="1">Uncharacterized protein</fullName>
    </submittedName>
</protein>
<evidence type="ECO:0000313" key="1">
    <source>
        <dbReference type="EMBL" id="KAJ1886779.1"/>
    </source>
</evidence>
<feature type="non-terminal residue" evidence="1">
    <location>
        <position position="846"/>
    </location>
</feature>
<sequence>MSQRDIDSVKSKLKSLWAQYSSGSSASDSAGGTSQRDADIIEPVEELLLFPTYAYRDERLMVWRVQVRGWAYCRNPNTRRVRLAASLMRRFIRIPQGGDSDQMLLDRVSYLFAGQPASSDMVKVAMAGIAEPAPFELHMTPGRNASPKLRDAGVSPKPPRSASMQSSQAPVSLLDAPIVLTSQFDPQDGDQCKKVSQASGNPFADQESSSTTAGDSRQLTGIQPTIIQKALQIDAFAWQNLVIEEGLFEGEIMLGFNELEWLVQSYKASRMDHSDGSRRLIELRGRLFSWADSAIVTGLAHLVEPQGISVVSDIDDTIKASNITAEKRIVLETVFAKPMQAVPGMAALYQQWYEKGVEFHYVSNSPWQLYPSLDEFFHRNRFPPGSAHLRSFDPNDLLSIKNYTGTPQLKRDTIELLFRTFPKRKYVLVGDCGEQDLETYTDLARRYPDRVLRIYIRDVFAPMGVAAVTTDTDVAGNNVANGLIPYGIVRPSMSRQQGATEELEEQDLIQLNEELRQFNYLEGAHPRNKVLPLVPGIPPPVPPKPMHLSSSSGSSVSNSGNGPSMLRPSNSFPTMGPASDSAAVSAPPKPPRKTSLAQAPYIATASGTSAPALPRRPPPATAAATANGMPGGWTPSGQLANNTPQEEDNSASDSVPLNTAERIEAKVNQLREQAQEWMAFYAQQFYVAPTRSYLRYAHIFMPTVEQNMKIIDYEAVPTEFHQHYQQQQMQMQMQQQQQQQQQMQQANAENTSNAMSPAATIDLNIPANRSSGSQPRPNASSRSGSGYNTPGGTLALQGSFVIGSSYDIPEPPPPEAQLARSARRLLLWKRYLLATQGLPPALCRLF</sequence>
<gene>
    <name evidence="1" type="ORF">LPJ66_009460</name>
</gene>
<comment type="caution">
    <text evidence="1">The sequence shown here is derived from an EMBL/GenBank/DDBJ whole genome shotgun (WGS) entry which is preliminary data.</text>
</comment>
<dbReference type="EMBL" id="JANBPG010002171">
    <property type="protein sequence ID" value="KAJ1886779.1"/>
    <property type="molecule type" value="Genomic_DNA"/>
</dbReference>
<accession>A0ACC1I7F8</accession>
<evidence type="ECO:0000313" key="2">
    <source>
        <dbReference type="Proteomes" id="UP001150581"/>
    </source>
</evidence>
<organism evidence="1 2">
    <name type="scientific">Kickxella alabastrina</name>
    <dbReference type="NCBI Taxonomy" id="61397"/>
    <lineage>
        <taxon>Eukaryota</taxon>
        <taxon>Fungi</taxon>
        <taxon>Fungi incertae sedis</taxon>
        <taxon>Zoopagomycota</taxon>
        <taxon>Kickxellomycotina</taxon>
        <taxon>Kickxellomycetes</taxon>
        <taxon>Kickxellales</taxon>
        <taxon>Kickxellaceae</taxon>
        <taxon>Kickxella</taxon>
    </lineage>
</organism>
<reference evidence="1" key="1">
    <citation type="submission" date="2022-07" db="EMBL/GenBank/DDBJ databases">
        <title>Phylogenomic reconstructions and comparative analyses of Kickxellomycotina fungi.</title>
        <authorList>
            <person name="Reynolds N.K."/>
            <person name="Stajich J.E."/>
            <person name="Barry K."/>
            <person name="Grigoriev I.V."/>
            <person name="Crous P."/>
            <person name="Smith M.E."/>
        </authorList>
    </citation>
    <scope>NUCLEOTIDE SEQUENCE</scope>
    <source>
        <strain evidence="1">Benny 63K</strain>
    </source>
</reference>
<proteinExistence type="predicted"/>
<keyword evidence="2" id="KW-1185">Reference proteome</keyword>
<name>A0ACC1I7F8_9FUNG</name>